<dbReference type="PROSITE" id="PS51186">
    <property type="entry name" value="GNAT"/>
    <property type="match status" value="1"/>
</dbReference>
<dbReference type="Gene3D" id="3.40.630.30">
    <property type="match status" value="1"/>
</dbReference>
<proteinExistence type="predicted"/>
<dbReference type="SUPFAM" id="SSF55729">
    <property type="entry name" value="Acyl-CoA N-acyltransferases (Nat)"/>
    <property type="match status" value="1"/>
</dbReference>
<dbReference type="InterPro" id="IPR050832">
    <property type="entry name" value="Bact_Acetyltransf"/>
</dbReference>
<dbReference type="EMBL" id="JBHLWO010000001">
    <property type="protein sequence ID" value="MFC0317057.1"/>
    <property type="molecule type" value="Genomic_DNA"/>
</dbReference>
<gene>
    <name evidence="4" type="ORF">ACFFI0_02005</name>
</gene>
<dbReference type="PRINTS" id="PR01754">
    <property type="entry name" value="SACTRNSFRASE"/>
</dbReference>
<evidence type="ECO:0000313" key="5">
    <source>
        <dbReference type="Proteomes" id="UP001589774"/>
    </source>
</evidence>
<accession>A0ABV6HDU2</accession>
<dbReference type="InterPro" id="IPR008125">
    <property type="entry name" value="Streptothricin_AcTrfase"/>
</dbReference>
<dbReference type="EC" id="2.3.1.-" evidence="4"/>
<keyword evidence="5" id="KW-1185">Reference proteome</keyword>
<evidence type="ECO:0000313" key="4">
    <source>
        <dbReference type="EMBL" id="MFC0317057.1"/>
    </source>
</evidence>
<reference evidence="4 5" key="1">
    <citation type="submission" date="2024-09" db="EMBL/GenBank/DDBJ databases">
        <authorList>
            <person name="Sun Q."/>
            <person name="Mori K."/>
        </authorList>
    </citation>
    <scope>NUCLEOTIDE SEQUENCE [LARGE SCALE GENOMIC DNA]</scope>
    <source>
        <strain evidence="4 5">CCM 7765</strain>
    </source>
</reference>
<dbReference type="RefSeq" id="WP_130854877.1">
    <property type="nucleotide sequence ID" value="NZ_JBHLWO010000001.1"/>
</dbReference>
<dbReference type="InterPro" id="IPR016181">
    <property type="entry name" value="Acyl_CoA_acyltransferase"/>
</dbReference>
<dbReference type="Proteomes" id="UP001589774">
    <property type="component" value="Unassembled WGS sequence"/>
</dbReference>
<sequence>MTRHFKVREAREGDVAQLAEGFYAFEVRSVFIEPFDGSDLIESTLAVPYEKIYDFDATSLKEHIGNAEAALFVVDDLDFRPRGYIAVSHFWNGYASIDDLAVDLSLRRLGAAKLLMNAAANWAQQEGLAGLRLETQNNNVAACKFYKQYGFILGGYDQYLYSGIQTEKAETALFWYLRFL</sequence>
<feature type="domain" description="N-acetyltransferase" evidence="3">
    <location>
        <begin position="30"/>
        <end position="180"/>
    </location>
</feature>
<dbReference type="PANTHER" id="PTHR43877:SF2">
    <property type="entry name" value="AMINOALKYLPHOSPHONATE N-ACETYLTRANSFERASE-RELATED"/>
    <property type="match status" value="1"/>
</dbReference>
<name>A0ABV6HDU2_9SPHI</name>
<dbReference type="PANTHER" id="PTHR43877">
    <property type="entry name" value="AMINOALKYLPHOSPHONATE N-ACETYLTRANSFERASE-RELATED-RELATED"/>
    <property type="match status" value="1"/>
</dbReference>
<evidence type="ECO:0000256" key="2">
    <source>
        <dbReference type="ARBA" id="ARBA00023315"/>
    </source>
</evidence>
<dbReference type="GO" id="GO:0016746">
    <property type="term" value="F:acyltransferase activity"/>
    <property type="evidence" value="ECO:0007669"/>
    <property type="project" value="UniProtKB-KW"/>
</dbReference>
<keyword evidence="1 4" id="KW-0808">Transferase</keyword>
<dbReference type="InterPro" id="IPR000182">
    <property type="entry name" value="GNAT_dom"/>
</dbReference>
<evidence type="ECO:0000256" key="1">
    <source>
        <dbReference type="ARBA" id="ARBA00022679"/>
    </source>
</evidence>
<comment type="caution">
    <text evidence="4">The sequence shown here is derived from an EMBL/GenBank/DDBJ whole genome shotgun (WGS) entry which is preliminary data.</text>
</comment>
<protein>
    <submittedName>
        <fullName evidence="4">GNAT family N-acetyltransferase</fullName>
        <ecNumber evidence="4">2.3.1.-</ecNumber>
    </submittedName>
</protein>
<dbReference type="CDD" id="cd04301">
    <property type="entry name" value="NAT_SF"/>
    <property type="match status" value="1"/>
</dbReference>
<dbReference type="Pfam" id="PF00583">
    <property type="entry name" value="Acetyltransf_1"/>
    <property type="match status" value="1"/>
</dbReference>
<evidence type="ECO:0000259" key="3">
    <source>
        <dbReference type="PROSITE" id="PS51186"/>
    </source>
</evidence>
<keyword evidence="2 4" id="KW-0012">Acyltransferase</keyword>
<organism evidence="4 5">
    <name type="scientific">Olivibacter oleidegradans</name>
    <dbReference type="NCBI Taxonomy" id="760123"/>
    <lineage>
        <taxon>Bacteria</taxon>
        <taxon>Pseudomonadati</taxon>
        <taxon>Bacteroidota</taxon>
        <taxon>Sphingobacteriia</taxon>
        <taxon>Sphingobacteriales</taxon>
        <taxon>Sphingobacteriaceae</taxon>
        <taxon>Olivibacter</taxon>
    </lineage>
</organism>